<protein>
    <submittedName>
        <fullName evidence="1">Mariner Mos1 transposase</fullName>
    </submittedName>
</protein>
<keyword evidence="2" id="KW-1185">Reference proteome</keyword>
<evidence type="ECO:0000313" key="2">
    <source>
        <dbReference type="Proteomes" id="UP000499080"/>
    </source>
</evidence>
<dbReference type="Gene3D" id="3.30.420.10">
    <property type="entry name" value="Ribonuclease H-like superfamily/Ribonuclease H"/>
    <property type="match status" value="1"/>
</dbReference>
<accession>A0A4Y2RJT2</accession>
<dbReference type="EMBL" id="BGPR01017282">
    <property type="protein sequence ID" value="GBN75686.1"/>
    <property type="molecule type" value="Genomic_DNA"/>
</dbReference>
<sequence>MHLRQALKRKRVDSMKRHDEGIFQHENVWPHIVKEFKQTLGRLHWDVLPLPPYSPDVVPFDYHLFLSMSHGLSGQRFHSYEDTKIWVNPSIFSEDVVSNMESTFTRKFGKSSV</sequence>
<name>A0A4Y2RJT2_ARAVE</name>
<dbReference type="Proteomes" id="UP000499080">
    <property type="component" value="Unassembled WGS sequence"/>
</dbReference>
<organism evidence="1 2">
    <name type="scientific">Araneus ventricosus</name>
    <name type="common">Orbweaver spider</name>
    <name type="synonym">Epeira ventricosa</name>
    <dbReference type="NCBI Taxonomy" id="182803"/>
    <lineage>
        <taxon>Eukaryota</taxon>
        <taxon>Metazoa</taxon>
        <taxon>Ecdysozoa</taxon>
        <taxon>Arthropoda</taxon>
        <taxon>Chelicerata</taxon>
        <taxon>Arachnida</taxon>
        <taxon>Araneae</taxon>
        <taxon>Araneomorphae</taxon>
        <taxon>Entelegynae</taxon>
        <taxon>Araneoidea</taxon>
        <taxon>Araneidae</taxon>
        <taxon>Araneus</taxon>
    </lineage>
</organism>
<dbReference type="OrthoDB" id="6434373at2759"/>
<dbReference type="AlphaFoldDB" id="A0A4Y2RJT2"/>
<evidence type="ECO:0000313" key="1">
    <source>
        <dbReference type="EMBL" id="GBN75686.1"/>
    </source>
</evidence>
<dbReference type="InterPro" id="IPR052709">
    <property type="entry name" value="Transposase-MT_Hybrid"/>
</dbReference>
<reference evidence="1 2" key="1">
    <citation type="journal article" date="2019" name="Sci. Rep.">
        <title>Orb-weaving spider Araneus ventricosus genome elucidates the spidroin gene catalogue.</title>
        <authorList>
            <person name="Kono N."/>
            <person name="Nakamura H."/>
            <person name="Ohtoshi R."/>
            <person name="Moran D.A.P."/>
            <person name="Shinohara A."/>
            <person name="Yoshida Y."/>
            <person name="Fujiwara M."/>
            <person name="Mori M."/>
            <person name="Tomita M."/>
            <person name="Arakawa K."/>
        </authorList>
    </citation>
    <scope>NUCLEOTIDE SEQUENCE [LARGE SCALE GENOMIC DNA]</scope>
</reference>
<dbReference type="PANTHER" id="PTHR46060:SF1">
    <property type="entry name" value="MARINER MOS1 TRANSPOSASE-LIKE PROTEIN"/>
    <property type="match status" value="1"/>
</dbReference>
<dbReference type="GO" id="GO:0003676">
    <property type="term" value="F:nucleic acid binding"/>
    <property type="evidence" value="ECO:0007669"/>
    <property type="project" value="InterPro"/>
</dbReference>
<dbReference type="PANTHER" id="PTHR46060">
    <property type="entry name" value="MARINER MOS1 TRANSPOSASE-LIKE PROTEIN"/>
    <property type="match status" value="1"/>
</dbReference>
<dbReference type="InterPro" id="IPR036397">
    <property type="entry name" value="RNaseH_sf"/>
</dbReference>
<gene>
    <name evidence="1" type="primary">marinerT_5</name>
    <name evidence="1" type="ORF">AVEN_172901_1</name>
</gene>
<proteinExistence type="predicted"/>
<comment type="caution">
    <text evidence="1">The sequence shown here is derived from an EMBL/GenBank/DDBJ whole genome shotgun (WGS) entry which is preliminary data.</text>
</comment>